<keyword evidence="7" id="KW-1185">Reference proteome</keyword>
<evidence type="ECO:0000256" key="4">
    <source>
        <dbReference type="ARBA" id="ARBA00023239"/>
    </source>
</evidence>
<feature type="domain" description="CENP-V/GFA" evidence="5">
    <location>
        <begin position="6"/>
        <end position="128"/>
    </location>
</feature>
<evidence type="ECO:0000259" key="5">
    <source>
        <dbReference type="Pfam" id="PF04828"/>
    </source>
</evidence>
<dbReference type="Pfam" id="PF04828">
    <property type="entry name" value="GFA"/>
    <property type="match status" value="1"/>
</dbReference>
<dbReference type="eggNOG" id="COG3791">
    <property type="taxonomic scope" value="Bacteria"/>
</dbReference>
<keyword evidence="3" id="KW-0862">Zinc</keyword>
<proteinExistence type="inferred from homology"/>
<dbReference type="InterPro" id="IPR006913">
    <property type="entry name" value="CENP-V/GFA"/>
</dbReference>
<gene>
    <name evidence="6" type="ORF">RB2654_04184</name>
</gene>
<evidence type="ECO:0000313" key="7">
    <source>
        <dbReference type="Proteomes" id="UP000002931"/>
    </source>
</evidence>
<dbReference type="SUPFAM" id="SSF51316">
    <property type="entry name" value="Mss4-like"/>
    <property type="match status" value="1"/>
</dbReference>
<dbReference type="RefSeq" id="WP_008328942.1">
    <property type="nucleotide sequence ID" value="NZ_CH902578.1"/>
</dbReference>
<dbReference type="Proteomes" id="UP000002931">
    <property type="component" value="Unassembled WGS sequence"/>
</dbReference>
<evidence type="ECO:0000256" key="2">
    <source>
        <dbReference type="ARBA" id="ARBA00022723"/>
    </source>
</evidence>
<dbReference type="PANTHER" id="PTHR33337:SF40">
    <property type="entry name" value="CENP-V_GFA DOMAIN-CONTAINING PROTEIN-RELATED"/>
    <property type="match status" value="1"/>
</dbReference>
<accession>A3VJM1</accession>
<dbReference type="GO" id="GO:0016846">
    <property type="term" value="F:carbon-sulfur lyase activity"/>
    <property type="evidence" value="ECO:0007669"/>
    <property type="project" value="InterPro"/>
</dbReference>
<dbReference type="PANTHER" id="PTHR33337">
    <property type="entry name" value="GFA DOMAIN-CONTAINING PROTEIN"/>
    <property type="match status" value="1"/>
</dbReference>
<dbReference type="Gene3D" id="3.90.1590.10">
    <property type="entry name" value="glutathione-dependent formaldehyde- activating enzyme (gfa)"/>
    <property type="match status" value="1"/>
</dbReference>
<dbReference type="EMBL" id="AAMT01000014">
    <property type="protein sequence ID" value="EAQ11598.1"/>
    <property type="molecule type" value="Genomic_DNA"/>
</dbReference>
<name>A3VJM1_9RHOB</name>
<keyword evidence="2" id="KW-0479">Metal-binding</keyword>
<dbReference type="InterPro" id="IPR011057">
    <property type="entry name" value="Mss4-like_sf"/>
</dbReference>
<comment type="similarity">
    <text evidence="1">Belongs to the Gfa family.</text>
</comment>
<dbReference type="OrthoDB" id="7268727at2"/>
<evidence type="ECO:0000256" key="1">
    <source>
        <dbReference type="ARBA" id="ARBA00005495"/>
    </source>
</evidence>
<organism evidence="6 7">
    <name type="scientific">Maritimibacter alkaliphilus HTCC2654</name>
    <dbReference type="NCBI Taxonomy" id="314271"/>
    <lineage>
        <taxon>Bacteria</taxon>
        <taxon>Pseudomonadati</taxon>
        <taxon>Pseudomonadota</taxon>
        <taxon>Alphaproteobacteria</taxon>
        <taxon>Rhodobacterales</taxon>
        <taxon>Roseobacteraceae</taxon>
        <taxon>Maritimibacter</taxon>
    </lineage>
</organism>
<reference evidence="6 7" key="1">
    <citation type="journal article" date="2010" name="J. Bacteriol.">
        <title>Genome sequences of Pelagibaca bermudensis HTCC2601T and Maritimibacter alkaliphilus HTCC2654T, the type strains of two marine Roseobacter genera.</title>
        <authorList>
            <person name="Thrash J.C."/>
            <person name="Cho J.C."/>
            <person name="Ferriera S."/>
            <person name="Johnson J."/>
            <person name="Vergin K.L."/>
            <person name="Giovannoni S.J."/>
        </authorList>
    </citation>
    <scope>NUCLEOTIDE SEQUENCE [LARGE SCALE GENOMIC DNA]</scope>
    <source>
        <strain evidence="6 7">HTCC2654</strain>
    </source>
</reference>
<dbReference type="GO" id="GO:0046872">
    <property type="term" value="F:metal ion binding"/>
    <property type="evidence" value="ECO:0007669"/>
    <property type="project" value="UniProtKB-KW"/>
</dbReference>
<keyword evidence="4" id="KW-0456">Lyase</keyword>
<sequence length="175" mass="19704">MDSQDITCRCGTVRLSASGRPSGATICHCAECQTAAMIFERRFNAPVADSEGGTFHVLWRKDRLTCQSGSDKLAAHKLDPKSPTDRVIATCCGTPMYLDRKGRPWVGVFADRVPEQARPDPELRVYAKDRVEAGQHADGVRTYPGYSRRMLFRRWHAIWRSGFETDHMGFVARDI</sequence>
<evidence type="ECO:0000313" key="6">
    <source>
        <dbReference type="EMBL" id="EAQ11598.1"/>
    </source>
</evidence>
<dbReference type="AlphaFoldDB" id="A3VJM1"/>
<protein>
    <recommendedName>
        <fullName evidence="5">CENP-V/GFA domain-containing protein</fullName>
    </recommendedName>
</protein>
<comment type="caution">
    <text evidence="6">The sequence shown here is derived from an EMBL/GenBank/DDBJ whole genome shotgun (WGS) entry which is preliminary data.</text>
</comment>
<dbReference type="HOGENOM" id="CLU_136146_0_0_5"/>
<evidence type="ECO:0000256" key="3">
    <source>
        <dbReference type="ARBA" id="ARBA00022833"/>
    </source>
</evidence>